<feature type="region of interest" description="Disordered" evidence="1">
    <location>
        <begin position="1"/>
        <end position="21"/>
    </location>
</feature>
<dbReference type="GeneID" id="8576935"/>
<accession>A8Y2I6</accession>
<reference evidence="2 3" key="1">
    <citation type="journal article" date="2003" name="PLoS Biol.">
        <title>The genome sequence of Caenorhabditis briggsae: a platform for comparative genomics.</title>
        <authorList>
            <person name="Stein L.D."/>
            <person name="Bao Z."/>
            <person name="Blasiar D."/>
            <person name="Blumenthal T."/>
            <person name="Brent M.R."/>
            <person name="Chen N."/>
            <person name="Chinwalla A."/>
            <person name="Clarke L."/>
            <person name="Clee C."/>
            <person name="Coghlan A."/>
            <person name="Coulson A."/>
            <person name="D'Eustachio P."/>
            <person name="Fitch D.H."/>
            <person name="Fulton L.A."/>
            <person name="Fulton R.E."/>
            <person name="Griffiths-Jones S."/>
            <person name="Harris T.W."/>
            <person name="Hillier L.W."/>
            <person name="Kamath R."/>
            <person name="Kuwabara P.E."/>
            <person name="Mardis E.R."/>
            <person name="Marra M.A."/>
            <person name="Miner T.L."/>
            <person name="Minx P."/>
            <person name="Mullikin J.C."/>
            <person name="Plumb R.W."/>
            <person name="Rogers J."/>
            <person name="Schein J.E."/>
            <person name="Sohrmann M."/>
            <person name="Spieth J."/>
            <person name="Stajich J.E."/>
            <person name="Wei C."/>
            <person name="Willey D."/>
            <person name="Wilson R.K."/>
            <person name="Durbin R."/>
            <person name="Waterston R.H."/>
        </authorList>
    </citation>
    <scope>NUCLEOTIDE SEQUENCE [LARGE SCALE GENOMIC DNA]</scope>
    <source>
        <strain evidence="2 3">AF16</strain>
    </source>
</reference>
<dbReference type="HOGENOM" id="CLU_3426974_0_0_1"/>
<evidence type="ECO:0000313" key="3">
    <source>
        <dbReference type="Proteomes" id="UP000008549"/>
    </source>
</evidence>
<proteinExistence type="predicted"/>
<name>A8Y2I6_CAEBR</name>
<dbReference type="Proteomes" id="UP000008549">
    <property type="component" value="Unassembled WGS sequence"/>
</dbReference>
<reference evidence="2 3" key="2">
    <citation type="journal article" date="2011" name="PLoS Genet.">
        <title>Caenorhabditis briggsae recombinant inbred line genotypes reveal inter-strain incompatibility and the evolution of recombination.</title>
        <authorList>
            <person name="Ross J.A."/>
            <person name="Koboldt D.C."/>
            <person name="Staisch J.E."/>
            <person name="Chamberlin H.M."/>
            <person name="Gupta B.P."/>
            <person name="Miller R.D."/>
            <person name="Baird S.E."/>
            <person name="Haag E.S."/>
        </authorList>
    </citation>
    <scope>NUCLEOTIDE SEQUENCE [LARGE SCALE GENOMIC DNA]</scope>
    <source>
        <strain evidence="2 3">AF16</strain>
    </source>
</reference>
<dbReference type="KEGG" id="cbr:CBG_22543"/>
<keyword evidence="3" id="KW-1185">Reference proteome</keyword>
<dbReference type="AlphaFoldDB" id="A8Y2I6"/>
<protein>
    <submittedName>
        <fullName evidence="2">Protein CBG22543</fullName>
    </submittedName>
</protein>
<evidence type="ECO:0000256" key="1">
    <source>
        <dbReference type="SAM" id="MobiDB-lite"/>
    </source>
</evidence>
<dbReference type="CTD" id="8576935"/>
<feature type="compositionally biased region" description="Polar residues" evidence="1">
    <location>
        <begin position="1"/>
        <end position="12"/>
    </location>
</feature>
<gene>
    <name evidence="2 4" type="ORF">CBG22543</name>
    <name evidence="2" type="ORF">CBG_22543</name>
</gene>
<evidence type="ECO:0000313" key="2">
    <source>
        <dbReference type="EMBL" id="CAP39108.2"/>
    </source>
</evidence>
<dbReference type="WormBase" id="CBG22543">
    <property type="protein sequence ID" value="CBP48985"/>
    <property type="gene ID" value="WBGene00041079"/>
</dbReference>
<dbReference type="RefSeq" id="XP_002634941.2">
    <property type="nucleotide sequence ID" value="XM_002634895.2"/>
</dbReference>
<organism evidence="2 3">
    <name type="scientific">Caenorhabditis briggsae</name>
    <dbReference type="NCBI Taxonomy" id="6238"/>
    <lineage>
        <taxon>Eukaryota</taxon>
        <taxon>Metazoa</taxon>
        <taxon>Ecdysozoa</taxon>
        <taxon>Nematoda</taxon>
        <taxon>Chromadorea</taxon>
        <taxon>Rhabditida</taxon>
        <taxon>Rhabditina</taxon>
        <taxon>Rhabditomorpha</taxon>
        <taxon>Rhabditoidea</taxon>
        <taxon>Rhabditidae</taxon>
        <taxon>Peloderinae</taxon>
        <taxon>Caenorhabditis</taxon>
    </lineage>
</organism>
<sequence>MHIANNHRNQYKTSRDMRLGR</sequence>
<dbReference type="EMBL" id="HE600989">
    <property type="protein sequence ID" value="CAP39108.2"/>
    <property type="molecule type" value="Genomic_DNA"/>
</dbReference>
<evidence type="ECO:0000313" key="4">
    <source>
        <dbReference type="WormBase" id="CBG22543"/>
    </source>
</evidence>
<dbReference type="InParanoid" id="A8Y2I6"/>